<sequence>MAMNNLHQPWRAILSMINQCLTGKTSSPTKKDRKDKPHVIPYYQFIKLIICHLGRKHNLHQRSESPLHLAEEDLCLGNIKFIPKGENDEVFGMKIPNVLITDSIRNAPYYNAYLEMVKPAKPSPAKHSKIGKVEKIHKGKSSLQLIDEDEPTQPETKPEPEHQGKGEEHDMSTPTLSVLKAMGTKIVPVWKSFTITIGEEQGDDVTNMVNLEEKTIEIDEGQAGSDLDEEHAQVENPLSLTGTLSSMKNLDAFTFGDQFFNDKPTEEESDKANMETKVKLMVTVPIHQASSYVPLLSTLVIDITPPKPAVHVALQALLRDRFRDLPEADMKEMLHQRMFKSGSYKSHPEHVALYEALEAYWKRIEFVGDESC</sequence>
<feature type="region of interest" description="Disordered" evidence="1">
    <location>
        <begin position="140"/>
        <end position="173"/>
    </location>
</feature>
<reference evidence="2" key="2">
    <citation type="submission" date="2022-01" db="EMBL/GenBank/DDBJ databases">
        <authorList>
            <person name="Yamashiro T."/>
            <person name="Shiraishi A."/>
            <person name="Satake H."/>
            <person name="Nakayama K."/>
        </authorList>
    </citation>
    <scope>NUCLEOTIDE SEQUENCE</scope>
</reference>
<protein>
    <recommendedName>
        <fullName evidence="4">Histone deacetylase 14</fullName>
    </recommendedName>
</protein>
<accession>A0ABQ4XR84</accession>
<evidence type="ECO:0008006" key="4">
    <source>
        <dbReference type="Google" id="ProtNLM"/>
    </source>
</evidence>
<keyword evidence="3" id="KW-1185">Reference proteome</keyword>
<comment type="caution">
    <text evidence="2">The sequence shown here is derived from an EMBL/GenBank/DDBJ whole genome shotgun (WGS) entry which is preliminary data.</text>
</comment>
<reference evidence="2" key="1">
    <citation type="journal article" date="2022" name="Int. J. Mol. Sci.">
        <title>Draft Genome of Tanacetum Coccineum: Genomic Comparison of Closely Related Tanacetum-Family Plants.</title>
        <authorList>
            <person name="Yamashiro T."/>
            <person name="Shiraishi A."/>
            <person name="Nakayama K."/>
            <person name="Satake H."/>
        </authorList>
    </citation>
    <scope>NUCLEOTIDE SEQUENCE</scope>
</reference>
<organism evidence="2 3">
    <name type="scientific">Tanacetum coccineum</name>
    <dbReference type="NCBI Taxonomy" id="301880"/>
    <lineage>
        <taxon>Eukaryota</taxon>
        <taxon>Viridiplantae</taxon>
        <taxon>Streptophyta</taxon>
        <taxon>Embryophyta</taxon>
        <taxon>Tracheophyta</taxon>
        <taxon>Spermatophyta</taxon>
        <taxon>Magnoliopsida</taxon>
        <taxon>eudicotyledons</taxon>
        <taxon>Gunneridae</taxon>
        <taxon>Pentapetalae</taxon>
        <taxon>asterids</taxon>
        <taxon>campanulids</taxon>
        <taxon>Asterales</taxon>
        <taxon>Asteraceae</taxon>
        <taxon>Asteroideae</taxon>
        <taxon>Anthemideae</taxon>
        <taxon>Anthemidinae</taxon>
        <taxon>Tanacetum</taxon>
    </lineage>
</organism>
<name>A0ABQ4XR84_9ASTR</name>
<evidence type="ECO:0000313" key="2">
    <source>
        <dbReference type="EMBL" id="GJS67814.1"/>
    </source>
</evidence>
<evidence type="ECO:0000313" key="3">
    <source>
        <dbReference type="Proteomes" id="UP001151760"/>
    </source>
</evidence>
<gene>
    <name evidence="2" type="ORF">Tco_0682379</name>
</gene>
<feature type="compositionally biased region" description="Basic and acidic residues" evidence="1">
    <location>
        <begin position="156"/>
        <end position="171"/>
    </location>
</feature>
<proteinExistence type="predicted"/>
<evidence type="ECO:0000256" key="1">
    <source>
        <dbReference type="SAM" id="MobiDB-lite"/>
    </source>
</evidence>
<dbReference type="Proteomes" id="UP001151760">
    <property type="component" value="Unassembled WGS sequence"/>
</dbReference>
<dbReference type="EMBL" id="BQNB010009745">
    <property type="protein sequence ID" value="GJS67814.1"/>
    <property type="molecule type" value="Genomic_DNA"/>
</dbReference>